<name>A0ABP8IZI0_9BACT</name>
<feature type="transmembrane region" description="Helical" evidence="1">
    <location>
        <begin position="66"/>
        <end position="86"/>
    </location>
</feature>
<dbReference type="Proteomes" id="UP001500454">
    <property type="component" value="Unassembled WGS sequence"/>
</dbReference>
<feature type="transmembrane region" description="Helical" evidence="1">
    <location>
        <begin position="345"/>
        <end position="365"/>
    </location>
</feature>
<feature type="transmembrane region" description="Helical" evidence="1">
    <location>
        <begin position="179"/>
        <end position="200"/>
    </location>
</feature>
<dbReference type="GO" id="GO:0016746">
    <property type="term" value="F:acyltransferase activity"/>
    <property type="evidence" value="ECO:0007669"/>
    <property type="project" value="UniProtKB-KW"/>
</dbReference>
<feature type="domain" description="Acyltransferase 3" evidence="2">
    <location>
        <begin position="24"/>
        <end position="361"/>
    </location>
</feature>
<dbReference type="InterPro" id="IPR002656">
    <property type="entry name" value="Acyl_transf_3_dom"/>
</dbReference>
<proteinExistence type="predicted"/>
<evidence type="ECO:0000313" key="4">
    <source>
        <dbReference type="Proteomes" id="UP001500454"/>
    </source>
</evidence>
<dbReference type="PANTHER" id="PTHR23028:SF53">
    <property type="entry name" value="ACYL_TRANSF_3 DOMAIN-CONTAINING PROTEIN"/>
    <property type="match status" value="1"/>
</dbReference>
<feature type="transmembrane region" description="Helical" evidence="1">
    <location>
        <begin position="247"/>
        <end position="267"/>
    </location>
</feature>
<dbReference type="Pfam" id="PF01757">
    <property type="entry name" value="Acyl_transf_3"/>
    <property type="match status" value="1"/>
</dbReference>
<dbReference type="InterPro" id="IPR050879">
    <property type="entry name" value="Acyltransferase_3"/>
</dbReference>
<evidence type="ECO:0000259" key="2">
    <source>
        <dbReference type="Pfam" id="PF01757"/>
    </source>
</evidence>
<feature type="transmembrane region" description="Helical" evidence="1">
    <location>
        <begin position="106"/>
        <end position="128"/>
    </location>
</feature>
<protein>
    <submittedName>
        <fullName evidence="3">Acyltransferase</fullName>
    </submittedName>
</protein>
<keyword evidence="3" id="KW-0808">Transferase</keyword>
<keyword evidence="4" id="KW-1185">Reference proteome</keyword>
<keyword evidence="3" id="KW-0012">Acyltransferase</keyword>
<dbReference type="EMBL" id="BAABHA010000004">
    <property type="protein sequence ID" value="GAA4381825.1"/>
    <property type="molecule type" value="Genomic_DNA"/>
</dbReference>
<reference evidence="4" key="1">
    <citation type="journal article" date="2019" name="Int. J. Syst. Evol. Microbiol.">
        <title>The Global Catalogue of Microorganisms (GCM) 10K type strain sequencing project: providing services to taxonomists for standard genome sequencing and annotation.</title>
        <authorList>
            <consortium name="The Broad Institute Genomics Platform"/>
            <consortium name="The Broad Institute Genome Sequencing Center for Infectious Disease"/>
            <person name="Wu L."/>
            <person name="Ma J."/>
        </authorList>
    </citation>
    <scope>NUCLEOTIDE SEQUENCE [LARGE SCALE GENOMIC DNA]</scope>
    <source>
        <strain evidence="4">JCM 17924</strain>
    </source>
</reference>
<organism evidence="3 4">
    <name type="scientific">Hymenobacter koreensis</name>
    <dbReference type="NCBI Taxonomy" id="1084523"/>
    <lineage>
        <taxon>Bacteria</taxon>
        <taxon>Pseudomonadati</taxon>
        <taxon>Bacteroidota</taxon>
        <taxon>Cytophagia</taxon>
        <taxon>Cytophagales</taxon>
        <taxon>Hymenobacteraceae</taxon>
        <taxon>Hymenobacter</taxon>
    </lineage>
</organism>
<feature type="transmembrane region" description="Helical" evidence="1">
    <location>
        <begin position="212"/>
        <end position="235"/>
    </location>
</feature>
<gene>
    <name evidence="3" type="ORF">GCM10023186_21610</name>
</gene>
<keyword evidence="1" id="KW-1133">Transmembrane helix</keyword>
<dbReference type="PANTHER" id="PTHR23028">
    <property type="entry name" value="ACETYLTRANSFERASE"/>
    <property type="match status" value="1"/>
</dbReference>
<feature type="transmembrane region" description="Helical" evidence="1">
    <location>
        <begin position="279"/>
        <end position="302"/>
    </location>
</feature>
<evidence type="ECO:0000256" key="1">
    <source>
        <dbReference type="SAM" id="Phobius"/>
    </source>
</evidence>
<accession>A0ABP8IZI0</accession>
<sequence length="378" mass="41864">MFAAPSSALSVCVVQPTAAFYQPALTGLRALAAWLVFSYHFKPFSGPRFGTVIPALANENYTGQTIFFVLSGLLIGMQYAPAVAALPRPGWPKGFLRKRFARIYPLYFLLTTAALLLQATQTGGFSWTEYLLNISLLRGFSDKYLLSGLSQGWALTVEACFYLLMPWLILRRPAFGPRWWWLPVLLGCGAVAVLAARLLPLEPGLILGNFGFVWQATIFGRCFELLLGLQLAAWYRSRDNAVSTQKHWPAATLMGVIGLVAVLALLASARHAQLGGYEAYLGTVLHNGLRPIGAALLIWGLLTEKSLLQKLLGTRILQLLGRTAYVFLLIHMGPVHHWLRLHVTTNLLVCFLLLQLLAIAIHFAVEKPLVRQMGYAYR</sequence>
<feature type="transmembrane region" description="Helical" evidence="1">
    <location>
        <begin position="148"/>
        <end position="170"/>
    </location>
</feature>
<keyword evidence="1" id="KW-0472">Membrane</keyword>
<comment type="caution">
    <text evidence="3">The sequence shown here is derived from an EMBL/GenBank/DDBJ whole genome shotgun (WGS) entry which is preliminary data.</text>
</comment>
<keyword evidence="1" id="KW-0812">Transmembrane</keyword>
<evidence type="ECO:0000313" key="3">
    <source>
        <dbReference type="EMBL" id="GAA4381825.1"/>
    </source>
</evidence>